<feature type="domain" description="RING-type" evidence="10">
    <location>
        <begin position="487"/>
        <end position="529"/>
    </location>
</feature>
<dbReference type="EMBL" id="NKXS01004235">
    <property type="protein sequence ID" value="PIN07048.1"/>
    <property type="molecule type" value="Genomic_DNA"/>
</dbReference>
<evidence type="ECO:0000313" key="11">
    <source>
        <dbReference type="EMBL" id="PIN07048.1"/>
    </source>
</evidence>
<evidence type="ECO:0000256" key="4">
    <source>
        <dbReference type="ARBA" id="ARBA00022723"/>
    </source>
</evidence>
<dbReference type="AlphaFoldDB" id="A0A2G9GP68"/>
<feature type="region of interest" description="Disordered" evidence="9">
    <location>
        <begin position="331"/>
        <end position="353"/>
    </location>
</feature>
<evidence type="ECO:0000256" key="8">
    <source>
        <dbReference type="PROSITE-ProRule" id="PRU00175"/>
    </source>
</evidence>
<reference evidence="12" key="1">
    <citation type="journal article" date="2018" name="Gigascience">
        <title>Genome assembly of the Pink Ipe (Handroanthus impetiginosus, Bignoniaceae), a highly valued, ecologically keystone Neotropical timber forest tree.</title>
        <authorList>
            <person name="Silva-Junior O.B."/>
            <person name="Grattapaglia D."/>
            <person name="Novaes E."/>
            <person name="Collevatti R.G."/>
        </authorList>
    </citation>
    <scope>NUCLEOTIDE SEQUENCE [LARGE SCALE GENOMIC DNA]</scope>
    <source>
        <strain evidence="12">cv. UFG-1</strain>
    </source>
</reference>
<evidence type="ECO:0000313" key="12">
    <source>
        <dbReference type="Proteomes" id="UP000231279"/>
    </source>
</evidence>
<evidence type="ECO:0000256" key="6">
    <source>
        <dbReference type="ARBA" id="ARBA00022786"/>
    </source>
</evidence>
<keyword evidence="7" id="KW-0862">Zinc</keyword>
<dbReference type="FunFam" id="3.30.40.10:FF:000538">
    <property type="entry name" value="E3 ubiquitin-protein ligase MBR2 isoform A"/>
    <property type="match status" value="1"/>
</dbReference>
<comment type="caution">
    <text evidence="11">The sequence shown here is derived from an EMBL/GenBank/DDBJ whole genome shotgun (WGS) entry which is preliminary data.</text>
</comment>
<dbReference type="EC" id="2.3.2.27" evidence="2"/>
<comment type="catalytic activity">
    <reaction evidence="1">
        <text>S-ubiquitinyl-[E2 ubiquitin-conjugating enzyme]-L-cysteine + [acceptor protein]-L-lysine = [E2 ubiquitin-conjugating enzyme]-L-cysteine + N(6)-ubiquitinyl-[acceptor protein]-L-lysine.</text>
        <dbReference type="EC" id="2.3.2.27"/>
    </reaction>
</comment>
<dbReference type="GO" id="GO:0008270">
    <property type="term" value="F:zinc ion binding"/>
    <property type="evidence" value="ECO:0007669"/>
    <property type="project" value="UniProtKB-KW"/>
</dbReference>
<keyword evidence="3" id="KW-0808">Transferase</keyword>
<dbReference type="STRING" id="429701.A0A2G9GP68"/>
<dbReference type="InterPro" id="IPR013083">
    <property type="entry name" value="Znf_RING/FYVE/PHD"/>
</dbReference>
<evidence type="ECO:0000256" key="1">
    <source>
        <dbReference type="ARBA" id="ARBA00000900"/>
    </source>
</evidence>
<evidence type="ECO:0000256" key="9">
    <source>
        <dbReference type="SAM" id="MobiDB-lite"/>
    </source>
</evidence>
<organism evidence="11 12">
    <name type="scientific">Handroanthus impetiginosus</name>
    <dbReference type="NCBI Taxonomy" id="429701"/>
    <lineage>
        <taxon>Eukaryota</taxon>
        <taxon>Viridiplantae</taxon>
        <taxon>Streptophyta</taxon>
        <taxon>Embryophyta</taxon>
        <taxon>Tracheophyta</taxon>
        <taxon>Spermatophyta</taxon>
        <taxon>Magnoliopsida</taxon>
        <taxon>eudicotyledons</taxon>
        <taxon>Gunneridae</taxon>
        <taxon>Pentapetalae</taxon>
        <taxon>asterids</taxon>
        <taxon>lamiids</taxon>
        <taxon>Lamiales</taxon>
        <taxon>Bignoniaceae</taxon>
        <taxon>Crescentiina</taxon>
        <taxon>Tabebuia alliance</taxon>
        <taxon>Handroanthus</taxon>
    </lineage>
</organism>
<dbReference type="InterPro" id="IPR001841">
    <property type="entry name" value="Znf_RING"/>
</dbReference>
<dbReference type="PANTHER" id="PTHR22937:SF174">
    <property type="entry name" value="RING-TYPE E3 UBIQUITIN TRANSFERASE"/>
    <property type="match status" value="1"/>
</dbReference>
<evidence type="ECO:0000256" key="5">
    <source>
        <dbReference type="ARBA" id="ARBA00022771"/>
    </source>
</evidence>
<dbReference type="PANTHER" id="PTHR22937">
    <property type="entry name" value="E3 UBIQUITIN-PROTEIN LIGASE RNF165"/>
    <property type="match status" value="1"/>
</dbReference>
<proteinExistence type="predicted"/>
<name>A0A2G9GP68_9LAMI</name>
<sequence length="540" mass="59912">MGHRHMFNASQIFETDSDQGWNHSEQPYMPIARGAPESSSVIHHADNIPIQGGHFPSQWTPAPRSSGYSLSIPNAELPHYQPMAPGPSRDPFLHQSAAGNLHMLQDNFSHYPSSSNIGGQTVPGLDGGFYDQTIGNSRGPYKRKSPGIPLMVDRGSTSRYYEVGSSSDIHLPADPWQEKQNTESYHNHWEYPPSYGVNSLSMGGESTLRNVRSRAAVDLESNLARTHLSSNSFHHSFSSRSSDQCSPVDFWGQSSNTPTREWNRTHLPPTPPGVTFSSDTGFDPNSLNAVNSHSNSSLEIGVYNNDVTLNRNHVPQNVTGHVNQSVRGVRSGYGQRSAPTFRASSSNFRPGHAVASDEGQQMVAENCPSRHPRAFSNLRMRNVDRNGRSSISSDRYRYLAEEASVRDRLTPEGLMVVEHTAFYGSRTPFDQHRDMRLDIDNMSYEELLALGERIGSVNTGLSDASISKCLTESIYCSSDQLQDEGSCVICLEEYKNMDDVGTLKVCGHDFHVVCIRKWLSMKNLCPICKATAMDDNIKEK</sequence>
<dbReference type="Pfam" id="PF13639">
    <property type="entry name" value="zf-RING_2"/>
    <property type="match status" value="1"/>
</dbReference>
<evidence type="ECO:0000259" key="10">
    <source>
        <dbReference type="PROSITE" id="PS50089"/>
    </source>
</evidence>
<evidence type="ECO:0000256" key="7">
    <source>
        <dbReference type="ARBA" id="ARBA00022833"/>
    </source>
</evidence>
<evidence type="ECO:0000256" key="3">
    <source>
        <dbReference type="ARBA" id="ARBA00022679"/>
    </source>
</evidence>
<dbReference type="PROSITE" id="PS50089">
    <property type="entry name" value="ZF_RING_2"/>
    <property type="match status" value="1"/>
</dbReference>
<dbReference type="GO" id="GO:0016874">
    <property type="term" value="F:ligase activity"/>
    <property type="evidence" value="ECO:0007669"/>
    <property type="project" value="UniProtKB-KW"/>
</dbReference>
<accession>A0A2G9GP68</accession>
<dbReference type="SMART" id="SM00184">
    <property type="entry name" value="RING"/>
    <property type="match status" value="1"/>
</dbReference>
<protein>
    <recommendedName>
        <fullName evidence="2">RING-type E3 ubiquitin transferase</fullName>
        <ecNumber evidence="2">2.3.2.27</ecNumber>
    </recommendedName>
</protein>
<dbReference type="GO" id="GO:0061630">
    <property type="term" value="F:ubiquitin protein ligase activity"/>
    <property type="evidence" value="ECO:0007669"/>
    <property type="project" value="UniProtKB-EC"/>
</dbReference>
<keyword evidence="6" id="KW-0833">Ubl conjugation pathway</keyword>
<dbReference type="OrthoDB" id="8062037at2759"/>
<dbReference type="CDD" id="cd16469">
    <property type="entry name" value="RING-H2_RNF24-like"/>
    <property type="match status" value="1"/>
</dbReference>
<gene>
    <name evidence="11" type="ORF">CDL12_20390</name>
</gene>
<keyword evidence="11" id="KW-0436">Ligase</keyword>
<dbReference type="Proteomes" id="UP000231279">
    <property type="component" value="Unassembled WGS sequence"/>
</dbReference>
<evidence type="ECO:0000256" key="2">
    <source>
        <dbReference type="ARBA" id="ARBA00012483"/>
    </source>
</evidence>
<dbReference type="SUPFAM" id="SSF57850">
    <property type="entry name" value="RING/U-box"/>
    <property type="match status" value="1"/>
</dbReference>
<keyword evidence="12" id="KW-1185">Reference proteome</keyword>
<dbReference type="Gene3D" id="3.30.40.10">
    <property type="entry name" value="Zinc/RING finger domain, C3HC4 (zinc finger)"/>
    <property type="match status" value="1"/>
</dbReference>
<keyword evidence="4" id="KW-0479">Metal-binding</keyword>
<dbReference type="InterPro" id="IPR045191">
    <property type="entry name" value="MBR1/2-like"/>
</dbReference>
<keyword evidence="5 8" id="KW-0863">Zinc-finger</keyword>